<gene>
    <name evidence="1" type="ORF">IPOD504_LOCUS9417</name>
</gene>
<feature type="non-terminal residue" evidence="1">
    <location>
        <position position="74"/>
    </location>
</feature>
<accession>A0ABN8IF39</accession>
<protein>
    <submittedName>
        <fullName evidence="1">Uncharacterized protein</fullName>
    </submittedName>
</protein>
<sequence>MNHSLHEETLQFSKQRDTTTYSSANVTCAASLRCGDNTGNSVQQFIVNCRKLTRRCRPPAVTDAAECSLSYVAG</sequence>
<evidence type="ECO:0000313" key="2">
    <source>
        <dbReference type="Proteomes" id="UP000837857"/>
    </source>
</evidence>
<organism evidence="1 2">
    <name type="scientific">Iphiclides podalirius</name>
    <name type="common">scarce swallowtail</name>
    <dbReference type="NCBI Taxonomy" id="110791"/>
    <lineage>
        <taxon>Eukaryota</taxon>
        <taxon>Metazoa</taxon>
        <taxon>Ecdysozoa</taxon>
        <taxon>Arthropoda</taxon>
        <taxon>Hexapoda</taxon>
        <taxon>Insecta</taxon>
        <taxon>Pterygota</taxon>
        <taxon>Neoptera</taxon>
        <taxon>Endopterygota</taxon>
        <taxon>Lepidoptera</taxon>
        <taxon>Glossata</taxon>
        <taxon>Ditrysia</taxon>
        <taxon>Papilionoidea</taxon>
        <taxon>Papilionidae</taxon>
        <taxon>Papilioninae</taxon>
        <taxon>Iphiclides</taxon>
    </lineage>
</organism>
<proteinExistence type="predicted"/>
<name>A0ABN8IF39_9NEOP</name>
<evidence type="ECO:0000313" key="1">
    <source>
        <dbReference type="EMBL" id="CAH2056152.1"/>
    </source>
</evidence>
<reference evidence="1" key="1">
    <citation type="submission" date="2022-03" db="EMBL/GenBank/DDBJ databases">
        <authorList>
            <person name="Martin H S."/>
        </authorList>
    </citation>
    <scope>NUCLEOTIDE SEQUENCE</scope>
</reference>
<keyword evidence="2" id="KW-1185">Reference proteome</keyword>
<dbReference type="EMBL" id="OW152835">
    <property type="protein sequence ID" value="CAH2056152.1"/>
    <property type="molecule type" value="Genomic_DNA"/>
</dbReference>
<dbReference type="Proteomes" id="UP000837857">
    <property type="component" value="Chromosome 23"/>
</dbReference>